<keyword evidence="5 7" id="KW-0443">Lipid metabolism</keyword>
<evidence type="ECO:0000313" key="10">
    <source>
        <dbReference type="Proteomes" id="UP001501433"/>
    </source>
</evidence>
<dbReference type="Gene3D" id="2.160.10.10">
    <property type="entry name" value="Hexapeptide repeat proteins"/>
    <property type="match status" value="1"/>
</dbReference>
<dbReference type="Pfam" id="PF04613">
    <property type="entry name" value="LpxD"/>
    <property type="match status" value="1"/>
</dbReference>
<feature type="active site" description="Proton acceptor" evidence="7">
    <location>
        <position position="253"/>
    </location>
</feature>
<feature type="domain" description="UDP-3-O-[3-hydroxymyristoyl] glucosamine N-acyltransferase non-repeat region" evidence="8">
    <location>
        <begin position="33"/>
        <end position="101"/>
    </location>
</feature>
<comment type="caution">
    <text evidence="9">The sequence shown here is derived from an EMBL/GenBank/DDBJ whole genome shotgun (WGS) entry which is preliminary data.</text>
</comment>
<comment type="catalytic activity">
    <reaction evidence="7">
        <text>a UDP-3-O-[(3R)-3-hydroxyacyl]-alpha-D-glucosamine + a (3R)-hydroxyacyl-[ACP] = a UDP-2-N,3-O-bis[(3R)-3-hydroxyacyl]-alpha-D-glucosamine + holo-[ACP] + H(+)</text>
        <dbReference type="Rhea" id="RHEA:53836"/>
        <dbReference type="Rhea" id="RHEA-COMP:9685"/>
        <dbReference type="Rhea" id="RHEA-COMP:9945"/>
        <dbReference type="ChEBI" id="CHEBI:15378"/>
        <dbReference type="ChEBI" id="CHEBI:64479"/>
        <dbReference type="ChEBI" id="CHEBI:78827"/>
        <dbReference type="ChEBI" id="CHEBI:137740"/>
        <dbReference type="ChEBI" id="CHEBI:137748"/>
        <dbReference type="EC" id="2.3.1.191"/>
    </reaction>
</comment>
<dbReference type="CDD" id="cd03352">
    <property type="entry name" value="LbH_LpxD"/>
    <property type="match status" value="1"/>
</dbReference>
<evidence type="ECO:0000256" key="4">
    <source>
        <dbReference type="ARBA" id="ARBA00022737"/>
    </source>
</evidence>
<dbReference type="PANTHER" id="PTHR43378">
    <property type="entry name" value="UDP-3-O-ACYLGLUCOSAMINE N-ACYLTRANSFERASE"/>
    <property type="match status" value="1"/>
</dbReference>
<keyword evidence="2 7" id="KW-0441">Lipid A biosynthesis</keyword>
<reference evidence="10" key="1">
    <citation type="journal article" date="2019" name="Int. J. Syst. Evol. Microbiol.">
        <title>The Global Catalogue of Microorganisms (GCM) 10K type strain sequencing project: providing services to taxonomists for standard genome sequencing and annotation.</title>
        <authorList>
            <consortium name="The Broad Institute Genomics Platform"/>
            <consortium name="The Broad Institute Genome Sequencing Center for Infectious Disease"/>
            <person name="Wu L."/>
            <person name="Ma J."/>
        </authorList>
    </citation>
    <scope>NUCLEOTIDE SEQUENCE [LARGE SCALE GENOMIC DNA]</scope>
    <source>
        <strain evidence="10">JCM 18325</strain>
    </source>
</reference>
<evidence type="ECO:0000256" key="1">
    <source>
        <dbReference type="ARBA" id="ARBA00022516"/>
    </source>
</evidence>
<keyword evidence="10" id="KW-1185">Reference proteome</keyword>
<dbReference type="InterPro" id="IPR011004">
    <property type="entry name" value="Trimer_LpxA-like_sf"/>
</dbReference>
<keyword evidence="3 7" id="KW-0808">Transferase</keyword>
<comment type="similarity">
    <text evidence="7">Belongs to the transferase hexapeptide repeat family. LpxD subfamily.</text>
</comment>
<dbReference type="Gene3D" id="3.40.1390.10">
    <property type="entry name" value="MurE/MurF, N-terminal domain"/>
    <property type="match status" value="1"/>
</dbReference>
<dbReference type="PANTHER" id="PTHR43378:SF2">
    <property type="entry name" value="UDP-3-O-ACYLGLUCOSAMINE N-ACYLTRANSFERASE 1, MITOCHONDRIAL-RELATED"/>
    <property type="match status" value="1"/>
</dbReference>
<evidence type="ECO:0000256" key="6">
    <source>
        <dbReference type="ARBA" id="ARBA00023315"/>
    </source>
</evidence>
<comment type="subunit">
    <text evidence="7">Homotrimer.</text>
</comment>
<dbReference type="SUPFAM" id="SSF51161">
    <property type="entry name" value="Trimeric LpxA-like enzymes"/>
    <property type="match status" value="1"/>
</dbReference>
<comment type="function">
    <text evidence="7">Catalyzes the N-acylation of UDP-3-O-acylglucosamine using 3-hydroxyacyl-ACP as the acyl donor. Is involved in the biosynthesis of lipid A, a phosphorylated glycolipid that anchors the lipopolysaccharide to the outer membrane of the cell.</text>
</comment>
<evidence type="ECO:0000313" key="9">
    <source>
        <dbReference type="EMBL" id="GAA4808330.1"/>
    </source>
</evidence>
<dbReference type="EMBL" id="BAABJW010000002">
    <property type="protein sequence ID" value="GAA4808330.1"/>
    <property type="molecule type" value="Genomic_DNA"/>
</dbReference>
<dbReference type="EC" id="2.3.1.191" evidence="7"/>
<accession>A0ABP9CG76</accession>
<comment type="pathway">
    <text evidence="7">Bacterial outer membrane biogenesis; LPS lipid A biosynthesis.</text>
</comment>
<dbReference type="InterPro" id="IPR001451">
    <property type="entry name" value="Hexapep"/>
</dbReference>
<dbReference type="InterPro" id="IPR007691">
    <property type="entry name" value="LpxD"/>
</dbReference>
<proteinExistence type="inferred from homology"/>
<sequence>MRELNKEYNFKSVKFTAQQIAGILEGDVVGNPDIEVFKLSKIEEGFEGSLTFLANPKYTPHIYSTKASITIVNKTFVPESNLETTLIKVDDAYLAFSKILEYYNSVKLNKIGIEQPSFISNSAKYGENVYIGAFSYIGDNVIIGDNVKIFPNVYIGDNVVVGHNSIIFAGSKIYSECIIGNYCIINSGAIIGADGFGFTPNEKGEYNKVPQTGNVILEDFVDVGAATTIDRATLGSTIIRKGVKLDNQIQIAHNVEIGKNTVIAAQTGIAGSTKIGENCQIGGQVGIVGHITIGNNVKIQAQSGIGRNVKDDEVLQGSPALSYGDFNKSYVYFKNLPKIVKDINDLDKKLNGNS</sequence>
<name>A0ABP9CG76_9FLAO</name>
<evidence type="ECO:0000256" key="5">
    <source>
        <dbReference type="ARBA" id="ARBA00023098"/>
    </source>
</evidence>
<keyword evidence="6 7" id="KW-0012">Acyltransferase</keyword>
<evidence type="ECO:0000256" key="2">
    <source>
        <dbReference type="ARBA" id="ARBA00022556"/>
    </source>
</evidence>
<dbReference type="NCBIfam" id="TIGR01853">
    <property type="entry name" value="lipid_A_lpxD"/>
    <property type="match status" value="1"/>
</dbReference>
<dbReference type="HAMAP" id="MF_00523">
    <property type="entry name" value="LpxD"/>
    <property type="match status" value="1"/>
</dbReference>
<keyword evidence="4 7" id="KW-0677">Repeat</keyword>
<protein>
    <recommendedName>
        <fullName evidence="7">UDP-3-O-acylglucosamine N-acyltransferase</fullName>
        <ecNumber evidence="7">2.3.1.191</ecNumber>
    </recommendedName>
</protein>
<organism evidence="9 10">
    <name type="scientific">Litoribaculum gwangyangense</name>
    <dbReference type="NCBI Taxonomy" id="1130722"/>
    <lineage>
        <taxon>Bacteria</taxon>
        <taxon>Pseudomonadati</taxon>
        <taxon>Bacteroidota</taxon>
        <taxon>Flavobacteriia</taxon>
        <taxon>Flavobacteriales</taxon>
        <taxon>Flavobacteriaceae</taxon>
        <taxon>Litoribaculum</taxon>
    </lineage>
</organism>
<dbReference type="InterPro" id="IPR020573">
    <property type="entry name" value="UDP_GlcNAc_AcTrfase_non-rep"/>
</dbReference>
<dbReference type="Proteomes" id="UP001501433">
    <property type="component" value="Unassembled WGS sequence"/>
</dbReference>
<dbReference type="Pfam" id="PF00132">
    <property type="entry name" value="Hexapep"/>
    <property type="match status" value="3"/>
</dbReference>
<evidence type="ECO:0000256" key="3">
    <source>
        <dbReference type="ARBA" id="ARBA00022679"/>
    </source>
</evidence>
<keyword evidence="1 7" id="KW-0444">Lipid biosynthesis</keyword>
<evidence type="ECO:0000256" key="7">
    <source>
        <dbReference type="HAMAP-Rule" id="MF_00523"/>
    </source>
</evidence>
<evidence type="ECO:0000259" key="8">
    <source>
        <dbReference type="Pfam" id="PF04613"/>
    </source>
</evidence>
<dbReference type="NCBIfam" id="NF002060">
    <property type="entry name" value="PRK00892.1"/>
    <property type="match status" value="1"/>
</dbReference>
<gene>
    <name evidence="9" type="primary">lpxD_1</name>
    <name evidence="7" type="synonym">lpxD</name>
    <name evidence="9" type="ORF">GCM10023330_13660</name>
</gene>